<dbReference type="KEGG" id="ptv:AA957_28575"/>
<organism evidence="1 2">
    <name type="scientific">Pseudomonas trivialis</name>
    <dbReference type="NCBI Taxonomy" id="200450"/>
    <lineage>
        <taxon>Bacteria</taxon>
        <taxon>Pseudomonadati</taxon>
        <taxon>Pseudomonadota</taxon>
        <taxon>Gammaproteobacteria</taxon>
        <taxon>Pseudomonadales</taxon>
        <taxon>Pseudomonadaceae</taxon>
        <taxon>Pseudomonas</taxon>
    </lineage>
</organism>
<reference evidence="2" key="2">
    <citation type="submission" date="2015-05" db="EMBL/GenBank/DDBJ databases">
        <authorList>
            <person name="Swarnkar M.K."/>
            <person name="Vyas P."/>
            <person name="Rahi P."/>
            <person name="Thakur R."/>
            <person name="Thakur N."/>
            <person name="Singh A.K."/>
            <person name="Gulati A."/>
        </authorList>
    </citation>
    <scope>NUCLEOTIDE SEQUENCE [LARGE SCALE GENOMIC DNA]</scope>
    <source>
        <strain evidence="2">745</strain>
    </source>
</reference>
<accession>A0A0H5AFB0</accession>
<dbReference type="EMBL" id="CP011507">
    <property type="protein sequence ID" value="AKS09904.1"/>
    <property type="molecule type" value="Genomic_DNA"/>
</dbReference>
<sequence length="156" mass="17316">MSTTRIGIDGIDGAGKSTLAREVSEALGLPCISLDSFVEKDMKGYVEHIDYLKLKATLEKFEGYVVEGVCLRQVLRRIQLAPAVNNIKRVQHGVWSDEANLDISEPVDVVLARERELASLFSISLVSNLGLAEEVIRYHAEFRPHNHADVTYVAAH</sequence>
<dbReference type="InterPro" id="IPR027417">
    <property type="entry name" value="P-loop_NTPase"/>
</dbReference>
<dbReference type="AlphaFoldDB" id="A0A0H5AFB0"/>
<evidence type="ECO:0000313" key="2">
    <source>
        <dbReference type="Proteomes" id="UP000036608"/>
    </source>
</evidence>
<protein>
    <recommendedName>
        <fullName evidence="3">(d)CMP kinase</fullName>
    </recommendedName>
</protein>
<name>A0A0H5AFB0_9PSED</name>
<evidence type="ECO:0000313" key="1">
    <source>
        <dbReference type="EMBL" id="AKS09904.1"/>
    </source>
</evidence>
<proteinExistence type="predicted"/>
<dbReference type="InterPro" id="IPR031322">
    <property type="entry name" value="Shikimate/glucono_kinase"/>
</dbReference>
<dbReference type="Pfam" id="PF01202">
    <property type="entry name" value="SKI"/>
    <property type="match status" value="1"/>
</dbReference>
<dbReference type="Proteomes" id="UP000036608">
    <property type="component" value="Chromosome"/>
</dbReference>
<dbReference type="Gene3D" id="3.40.50.300">
    <property type="entry name" value="P-loop containing nucleotide triphosphate hydrolases"/>
    <property type="match status" value="1"/>
</dbReference>
<dbReference type="SUPFAM" id="SSF52540">
    <property type="entry name" value="P-loop containing nucleoside triphosphate hydrolases"/>
    <property type="match status" value="1"/>
</dbReference>
<gene>
    <name evidence="1" type="ORF">AA957_28575</name>
</gene>
<evidence type="ECO:0008006" key="3">
    <source>
        <dbReference type="Google" id="ProtNLM"/>
    </source>
</evidence>
<reference evidence="1 2" key="1">
    <citation type="journal article" date="2015" name="Genome Announc.">
        <title>Complete Genome Sequence of the Rhizobacterium Pseudomonas trivialis Strain IHBB745 with Multiple Plant Growth-Promoting Activities and Tolerance to Desiccation and Alkalinity.</title>
        <authorList>
            <person name="Gulati A."/>
            <person name="Swarnkar M.K."/>
            <person name="Vyas P."/>
            <person name="Rahi P."/>
            <person name="Thakur R."/>
            <person name="Thakur N."/>
            <person name="Singh A.K."/>
        </authorList>
    </citation>
    <scope>NUCLEOTIDE SEQUENCE [LARGE SCALE GENOMIC DNA]</scope>
    <source>
        <strain evidence="2">745</strain>
    </source>
</reference>
<dbReference type="PATRIC" id="fig|200450.3.peg.5875"/>